<name>A0A5M8P356_9BACT</name>
<gene>
    <name evidence="1" type="ORF">EZS26_000994</name>
</gene>
<organism evidence="1 2">
    <name type="scientific">Candidatus Ordinivivax streblomastigis</name>
    <dbReference type="NCBI Taxonomy" id="2540710"/>
    <lineage>
        <taxon>Bacteria</taxon>
        <taxon>Pseudomonadati</taxon>
        <taxon>Bacteroidota</taxon>
        <taxon>Bacteroidia</taxon>
        <taxon>Bacteroidales</taxon>
        <taxon>Candidatus Ordinivivax</taxon>
    </lineage>
</organism>
<sequence>MEEFLSYFFYVLAANERTRIDEADSNLNKWYELIIAQTDNSEETVKRGNTFDEISKDCKQYMDKYRFDEINIVICENQKAPEKIYHFFSDALVYSMIHDYYRFSELLENMRFVGEIKFQKNGSSPKIKKAYYNYGEAADIFIDEIAFRYFRHLICYIPDYGEENNPEDGLTYNDFLEITEGNTDLARHLFDEVTWEYPSTLYEQWASSGTLDELEEMYEEKTTVYSYTDTGDFVHCNNCNNTMLLPTGADRCPLCHYEEWIAWVNEDQTEVTYSELEKSGKYNIERRGKLEPSEYLSVKVMVKEFGSTYQSTCHSYNNKINLW</sequence>
<comment type="caution">
    <text evidence="1">The sequence shown here is derived from an EMBL/GenBank/DDBJ whole genome shotgun (WGS) entry which is preliminary data.</text>
</comment>
<dbReference type="Proteomes" id="UP000324575">
    <property type="component" value="Unassembled WGS sequence"/>
</dbReference>
<evidence type="ECO:0000313" key="2">
    <source>
        <dbReference type="Proteomes" id="UP000324575"/>
    </source>
</evidence>
<dbReference type="EMBL" id="SNRX01000005">
    <property type="protein sequence ID" value="KAA6302824.1"/>
    <property type="molecule type" value="Genomic_DNA"/>
</dbReference>
<evidence type="ECO:0000313" key="1">
    <source>
        <dbReference type="EMBL" id="KAA6302824.1"/>
    </source>
</evidence>
<proteinExistence type="predicted"/>
<dbReference type="AlphaFoldDB" id="A0A5M8P356"/>
<protein>
    <submittedName>
        <fullName evidence="1">Uncharacterized protein</fullName>
    </submittedName>
</protein>
<accession>A0A5M8P356</accession>
<reference evidence="1 2" key="1">
    <citation type="submission" date="2019-03" db="EMBL/GenBank/DDBJ databases">
        <title>Single cell metagenomics reveals metabolic interactions within the superorganism composed of flagellate Streblomastix strix and complex community of Bacteroidetes bacteria on its surface.</title>
        <authorList>
            <person name="Treitli S.C."/>
            <person name="Kolisko M."/>
            <person name="Husnik F."/>
            <person name="Keeling P."/>
            <person name="Hampl V."/>
        </authorList>
    </citation>
    <scope>NUCLEOTIDE SEQUENCE [LARGE SCALE GENOMIC DNA]</scope>
    <source>
        <strain evidence="1">St1</strain>
    </source>
</reference>